<evidence type="ECO:0000313" key="1">
    <source>
        <dbReference type="EMBL" id="MEJ1089484.1"/>
    </source>
</evidence>
<dbReference type="RefSeq" id="WP_337333130.1">
    <property type="nucleotide sequence ID" value="NZ_JBBDGM010000014.1"/>
</dbReference>
<reference evidence="1 2" key="1">
    <citation type="submission" date="2024-02" db="EMBL/GenBank/DDBJ databases">
        <authorList>
            <person name="Saticioglu I.B."/>
        </authorList>
    </citation>
    <scope>NUCLEOTIDE SEQUENCE [LARGE SCALE GENOMIC DNA]</scope>
    <source>
        <strain evidence="1 2">Mu-80</strain>
    </source>
</reference>
<proteinExistence type="predicted"/>
<name>A0ABU8LDU1_9MICO</name>
<accession>A0ABU8LDU1</accession>
<protein>
    <submittedName>
        <fullName evidence="1">Uncharacterized protein</fullName>
    </submittedName>
</protein>
<sequence>MNRLAVKTVGVGVLVLALGVVGGAAVAAVPALFAPANVSGGDIETTPMPAPTYGVNTRGESFGSSADARTPAEEPDLIRAEARNGKVGYVRRTELEAADGTAAMKTFGSPDDALAWQRKNAGADVSIPVYLEDGVTVIGDFLVTADLPGQ</sequence>
<keyword evidence="2" id="KW-1185">Reference proteome</keyword>
<gene>
    <name evidence="1" type="ORF">WDU99_14300</name>
</gene>
<comment type="caution">
    <text evidence="1">The sequence shown here is derived from an EMBL/GenBank/DDBJ whole genome shotgun (WGS) entry which is preliminary data.</text>
</comment>
<dbReference type="Proteomes" id="UP001371224">
    <property type="component" value="Unassembled WGS sequence"/>
</dbReference>
<evidence type="ECO:0000313" key="2">
    <source>
        <dbReference type="Proteomes" id="UP001371224"/>
    </source>
</evidence>
<organism evidence="1 2">
    <name type="scientific">Microbacterium bandirmense</name>
    <dbReference type="NCBI Taxonomy" id="3122050"/>
    <lineage>
        <taxon>Bacteria</taxon>
        <taxon>Bacillati</taxon>
        <taxon>Actinomycetota</taxon>
        <taxon>Actinomycetes</taxon>
        <taxon>Micrococcales</taxon>
        <taxon>Microbacteriaceae</taxon>
        <taxon>Microbacterium</taxon>
    </lineage>
</organism>
<dbReference type="EMBL" id="JBBDGM010000014">
    <property type="protein sequence ID" value="MEJ1089484.1"/>
    <property type="molecule type" value="Genomic_DNA"/>
</dbReference>